<sequence length="219" mass="25552">MEAIERYITSNDLLTIIILLVLLLLSLARTLFQTRFEDFTSLGASGKYLIIKSKEHKLLFGFNILMLTVHILSVSLFVFLTFRLFTTQTLENSGNLLLRIITAYSFIVLLKITVEKIIANVFDIDEIIDTYIFQKQTYLNFISLIIFGLSLFLVYSDIPSLPLFYLIIAIIIISLSYTLYEIIKKNLRLISRFWFYFILYICALEIAPYVVLYKLISKY</sequence>
<evidence type="ECO:0000313" key="2">
    <source>
        <dbReference type="EMBL" id="RKS55831.1"/>
    </source>
</evidence>
<dbReference type="EMBL" id="RBLG01000001">
    <property type="protein sequence ID" value="RKS55831.1"/>
    <property type="molecule type" value="Genomic_DNA"/>
</dbReference>
<dbReference type="OrthoDB" id="1438590at2"/>
<dbReference type="InterPro" id="IPR025367">
    <property type="entry name" value="DUF4271"/>
</dbReference>
<keyword evidence="1" id="KW-0472">Membrane</keyword>
<dbReference type="Proteomes" id="UP000276282">
    <property type="component" value="Unassembled WGS sequence"/>
</dbReference>
<feature type="transmembrane region" description="Helical" evidence="1">
    <location>
        <begin position="162"/>
        <end position="182"/>
    </location>
</feature>
<proteinExistence type="predicted"/>
<feature type="transmembrane region" description="Helical" evidence="1">
    <location>
        <begin position="96"/>
        <end position="114"/>
    </location>
</feature>
<feature type="transmembrane region" description="Helical" evidence="1">
    <location>
        <begin position="138"/>
        <end position="156"/>
    </location>
</feature>
<feature type="transmembrane region" description="Helical" evidence="1">
    <location>
        <begin position="13"/>
        <end position="32"/>
    </location>
</feature>
<dbReference type="RefSeq" id="WP_121344586.1">
    <property type="nucleotide sequence ID" value="NZ_RBLG01000001.1"/>
</dbReference>
<feature type="transmembrane region" description="Helical" evidence="1">
    <location>
        <begin position="194"/>
        <end position="216"/>
    </location>
</feature>
<feature type="transmembrane region" description="Helical" evidence="1">
    <location>
        <begin position="58"/>
        <end position="84"/>
    </location>
</feature>
<keyword evidence="1" id="KW-0812">Transmembrane</keyword>
<accession>A0A495PYV1</accession>
<dbReference type="AlphaFoldDB" id="A0A495PYV1"/>
<dbReference type="Pfam" id="PF14093">
    <property type="entry name" value="DUF4271"/>
    <property type="match status" value="1"/>
</dbReference>
<evidence type="ECO:0000256" key="1">
    <source>
        <dbReference type="SAM" id="Phobius"/>
    </source>
</evidence>
<keyword evidence="3" id="KW-1185">Reference proteome</keyword>
<evidence type="ECO:0000313" key="3">
    <source>
        <dbReference type="Proteomes" id="UP000276282"/>
    </source>
</evidence>
<gene>
    <name evidence="2" type="ORF">BC962_0803</name>
</gene>
<comment type="caution">
    <text evidence="2">The sequence shown here is derived from an EMBL/GenBank/DDBJ whole genome shotgun (WGS) entry which is preliminary data.</text>
</comment>
<name>A0A495PYV1_9FLAO</name>
<reference evidence="2 3" key="1">
    <citation type="submission" date="2018-10" db="EMBL/GenBank/DDBJ databases">
        <title>Genomic Encyclopedia of Archaeal and Bacterial Type Strains, Phase II (KMG-II): from individual species to whole genera.</title>
        <authorList>
            <person name="Goeker M."/>
        </authorList>
    </citation>
    <scope>NUCLEOTIDE SEQUENCE [LARGE SCALE GENOMIC DNA]</scope>
    <source>
        <strain evidence="2 3">DSM 19839</strain>
    </source>
</reference>
<protein>
    <submittedName>
        <fullName evidence="2">Uncharacterized protein DUF4271</fullName>
    </submittedName>
</protein>
<keyword evidence="1" id="KW-1133">Transmembrane helix</keyword>
<organism evidence="2 3">
    <name type="scientific">Gillisia mitskevichiae</name>
    <dbReference type="NCBI Taxonomy" id="270921"/>
    <lineage>
        <taxon>Bacteria</taxon>
        <taxon>Pseudomonadati</taxon>
        <taxon>Bacteroidota</taxon>
        <taxon>Flavobacteriia</taxon>
        <taxon>Flavobacteriales</taxon>
        <taxon>Flavobacteriaceae</taxon>
        <taxon>Gillisia</taxon>
    </lineage>
</organism>